<sequence>MTTPKMRKGVNLAYTAILRTRTHPPSHPISSHLPTLRRREMTSGVSQRNSTNSLSTPNFSNLVTDPGKPPVRTSSASKRSSFAASRHSVPRWRQKVSRFSRNSARCSGDRGPASPHSCHSSAASGDSHSHSSSSAAPPTRMQHAALVSAVVAQRQASAPCVWARCAASRHRTATPVTVASSARVGRAPVCYAVYSQNSTLMDSRRLAWRGRTILSGAGFWWVYGWKGKKREEEKRGE</sequence>
<feature type="compositionally biased region" description="Low complexity" evidence="1">
    <location>
        <begin position="72"/>
        <end position="87"/>
    </location>
</feature>
<reference evidence="2 3" key="1">
    <citation type="submission" date="2024-04" db="EMBL/GenBank/DDBJ databases">
        <title>Phyllosticta paracitricarpa is synonymous to the EU quarantine fungus P. citricarpa based on phylogenomic analyses.</title>
        <authorList>
            <consortium name="Lawrence Berkeley National Laboratory"/>
            <person name="Van ingen-buijs V.A."/>
            <person name="Van westerhoven A.C."/>
            <person name="Haridas S."/>
            <person name="Skiadas P."/>
            <person name="Martin F."/>
            <person name="Groenewald J.Z."/>
            <person name="Crous P.W."/>
            <person name="Seidl M.F."/>
        </authorList>
    </citation>
    <scope>NUCLEOTIDE SEQUENCE [LARGE SCALE GENOMIC DNA]</scope>
    <source>
        <strain evidence="2 3">CPC 17464</strain>
    </source>
</reference>
<dbReference type="RefSeq" id="XP_066657131.1">
    <property type="nucleotide sequence ID" value="XM_066799823.1"/>
</dbReference>
<evidence type="ECO:0000256" key="1">
    <source>
        <dbReference type="SAM" id="MobiDB-lite"/>
    </source>
</evidence>
<dbReference type="Proteomes" id="UP001360953">
    <property type="component" value="Unassembled WGS sequence"/>
</dbReference>
<organism evidence="2 3">
    <name type="scientific">Phyllosticta citribraziliensis</name>
    <dbReference type="NCBI Taxonomy" id="989973"/>
    <lineage>
        <taxon>Eukaryota</taxon>
        <taxon>Fungi</taxon>
        <taxon>Dikarya</taxon>
        <taxon>Ascomycota</taxon>
        <taxon>Pezizomycotina</taxon>
        <taxon>Dothideomycetes</taxon>
        <taxon>Dothideomycetes incertae sedis</taxon>
        <taxon>Botryosphaeriales</taxon>
        <taxon>Phyllostictaceae</taxon>
        <taxon>Phyllosticta</taxon>
    </lineage>
</organism>
<feature type="region of interest" description="Disordered" evidence="1">
    <location>
        <begin position="37"/>
        <end position="140"/>
    </location>
</feature>
<name>A0ABR1LXF2_9PEZI</name>
<evidence type="ECO:0000313" key="3">
    <source>
        <dbReference type="Proteomes" id="UP001360953"/>
    </source>
</evidence>
<feature type="compositionally biased region" description="Low complexity" evidence="1">
    <location>
        <begin position="112"/>
        <end position="136"/>
    </location>
</feature>
<evidence type="ECO:0000313" key="2">
    <source>
        <dbReference type="EMBL" id="KAK7539860.1"/>
    </source>
</evidence>
<protein>
    <submittedName>
        <fullName evidence="2">Uncharacterized protein</fullName>
    </submittedName>
</protein>
<proteinExistence type="predicted"/>
<gene>
    <name evidence="2" type="ORF">J3D65DRAFT_620066</name>
</gene>
<feature type="compositionally biased region" description="Polar residues" evidence="1">
    <location>
        <begin position="43"/>
        <end position="63"/>
    </location>
</feature>
<feature type="compositionally biased region" description="Basic residues" evidence="1">
    <location>
        <begin position="88"/>
        <end position="98"/>
    </location>
</feature>
<accession>A0ABR1LXF2</accession>
<dbReference type="EMBL" id="JBBPEH010000004">
    <property type="protein sequence ID" value="KAK7539860.1"/>
    <property type="molecule type" value="Genomic_DNA"/>
</dbReference>
<comment type="caution">
    <text evidence="2">The sequence shown here is derived from an EMBL/GenBank/DDBJ whole genome shotgun (WGS) entry which is preliminary data.</text>
</comment>
<keyword evidence="3" id="KW-1185">Reference proteome</keyword>
<dbReference type="GeneID" id="92032729"/>